<name>A0A255Y403_9SPHN</name>
<dbReference type="PANTHER" id="PTHR33678:SF1">
    <property type="entry name" value="BLL1576 PROTEIN"/>
    <property type="match status" value="1"/>
</dbReference>
<organism evidence="3 4">
    <name type="scientific">Sandarakinorhabdus cyanobacteriorum</name>
    <dbReference type="NCBI Taxonomy" id="1981098"/>
    <lineage>
        <taxon>Bacteria</taxon>
        <taxon>Pseudomonadati</taxon>
        <taxon>Pseudomonadota</taxon>
        <taxon>Alphaproteobacteria</taxon>
        <taxon>Sphingomonadales</taxon>
        <taxon>Sphingosinicellaceae</taxon>
        <taxon>Sandarakinorhabdus</taxon>
    </lineage>
</organism>
<evidence type="ECO:0000259" key="2">
    <source>
        <dbReference type="Pfam" id="PF03050"/>
    </source>
</evidence>
<gene>
    <name evidence="3" type="ORF">CHU93_16775</name>
</gene>
<accession>A0A255Y403</accession>
<comment type="caution">
    <text evidence="3">The sequence shown here is derived from an EMBL/GenBank/DDBJ whole genome shotgun (WGS) entry which is preliminary data.</text>
</comment>
<dbReference type="AlphaFoldDB" id="A0A255Y403"/>
<dbReference type="InterPro" id="IPR052344">
    <property type="entry name" value="Transposase-related"/>
</dbReference>
<dbReference type="EMBL" id="NOXT01000127">
    <property type="protein sequence ID" value="OYQ23903.1"/>
    <property type="molecule type" value="Genomic_DNA"/>
</dbReference>
<keyword evidence="4" id="KW-1185">Reference proteome</keyword>
<evidence type="ECO:0000256" key="1">
    <source>
        <dbReference type="SAM" id="MobiDB-lite"/>
    </source>
</evidence>
<feature type="region of interest" description="Disordered" evidence="1">
    <location>
        <begin position="1"/>
        <end position="52"/>
    </location>
</feature>
<evidence type="ECO:0000313" key="4">
    <source>
        <dbReference type="Proteomes" id="UP000216991"/>
    </source>
</evidence>
<proteinExistence type="predicted"/>
<reference evidence="3 4" key="1">
    <citation type="submission" date="2017-07" db="EMBL/GenBank/DDBJ databases">
        <title>Sandarakinorhabdus cyanobacteriorum sp. nov., a novel bacterium isolated from cyanobacterial aggregates in a eutrophic lake.</title>
        <authorList>
            <person name="Cai H."/>
        </authorList>
    </citation>
    <scope>NUCLEOTIDE SEQUENCE [LARGE SCALE GENOMIC DNA]</scope>
    <source>
        <strain evidence="3 4">TH057</strain>
    </source>
</reference>
<dbReference type="PANTHER" id="PTHR33678">
    <property type="entry name" value="BLL1576 PROTEIN"/>
    <property type="match status" value="1"/>
</dbReference>
<dbReference type="OrthoDB" id="9800877at2"/>
<dbReference type="InterPro" id="IPR004291">
    <property type="entry name" value="Transposase_IS66_central"/>
</dbReference>
<protein>
    <recommendedName>
        <fullName evidence="2">Transposase IS66 central domain-containing protein</fullName>
    </recommendedName>
</protein>
<evidence type="ECO:0000313" key="3">
    <source>
        <dbReference type="EMBL" id="OYQ23903.1"/>
    </source>
</evidence>
<feature type="domain" description="Transposase IS66 central" evidence="2">
    <location>
        <begin position="2"/>
        <end position="77"/>
    </location>
</feature>
<dbReference type="Proteomes" id="UP000216991">
    <property type="component" value="Unassembled WGS sequence"/>
</dbReference>
<dbReference type="Pfam" id="PF03050">
    <property type="entry name" value="DDE_Tnp_IS66"/>
    <property type="match status" value="1"/>
</dbReference>
<sequence length="97" mass="10564">MPRAFADETAALAFDPGNQSTKTGQLLADARDDRRWGGTDPPAVAFLYPPDRRGERPKAHPIGFSCILQVDGYAGCRATEHLLLLPPTRLAGPMHPR</sequence>